<keyword evidence="2" id="KW-1185">Reference proteome</keyword>
<evidence type="ECO:0000313" key="2">
    <source>
        <dbReference type="Proteomes" id="UP000004226"/>
    </source>
</evidence>
<comment type="caution">
    <text evidence="1">The sequence shown here is derived from an EMBL/GenBank/DDBJ whole genome shotgun (WGS) entry which is preliminary data.</text>
</comment>
<accession>D0GK08</accession>
<dbReference type="EMBL" id="ADAD01000052">
    <property type="protein sequence ID" value="EEY35664.1"/>
    <property type="molecule type" value="Genomic_DNA"/>
</dbReference>
<protein>
    <submittedName>
        <fullName evidence="1">Uncharacterized protein</fullName>
    </submittedName>
</protein>
<proteinExistence type="predicted"/>
<dbReference type="Proteomes" id="UP000004226">
    <property type="component" value="Unassembled WGS sequence"/>
</dbReference>
<evidence type="ECO:0000313" key="1">
    <source>
        <dbReference type="EMBL" id="EEY35664.1"/>
    </source>
</evidence>
<sequence>MKISDLLIKERINLDLKSEDKKSVIREIAKLHDNTGVLTD</sequence>
<dbReference type="AlphaFoldDB" id="D0GK08"/>
<name>D0GK08_9FUSO</name>
<reference evidence="1 2" key="1">
    <citation type="submission" date="2009-10" db="EMBL/GenBank/DDBJ databases">
        <authorList>
            <person name="Harkins D.M."/>
            <person name="Madupu R."/>
            <person name="Durkin A.S."/>
            <person name="Torralba M."/>
            <person name="Methe B."/>
            <person name="Sutton G.G."/>
            <person name="Strausberg R.L."/>
            <person name="Nelson K.E."/>
        </authorList>
    </citation>
    <scope>NUCLEOTIDE SEQUENCE [LARGE SCALE GENOMIC DNA]</scope>
    <source>
        <strain evidence="1 2">F0264</strain>
    </source>
</reference>
<gene>
    <name evidence="1" type="ORF">HMPREF0554_1161</name>
</gene>
<organism evidence="1 2">
    <name type="scientific">Pseudoleptotrichia goodfellowii F0264</name>
    <dbReference type="NCBI Taxonomy" id="596323"/>
    <lineage>
        <taxon>Bacteria</taxon>
        <taxon>Fusobacteriati</taxon>
        <taxon>Fusobacteriota</taxon>
        <taxon>Fusobacteriia</taxon>
        <taxon>Fusobacteriales</taxon>
        <taxon>Leptotrichiaceae</taxon>
        <taxon>Pseudoleptotrichia</taxon>
    </lineage>
</organism>
<dbReference type="RefSeq" id="WP_006806808.1">
    <property type="nucleotide sequence ID" value="NZ_ADAD01000052.1"/>
</dbReference>